<dbReference type="InterPro" id="IPR011528">
    <property type="entry name" value="NERD"/>
</dbReference>
<evidence type="ECO:0000313" key="3">
    <source>
        <dbReference type="Proteomes" id="UP000540685"/>
    </source>
</evidence>
<dbReference type="GO" id="GO:0003677">
    <property type="term" value="F:DNA binding"/>
    <property type="evidence" value="ECO:0007669"/>
    <property type="project" value="InterPro"/>
</dbReference>
<dbReference type="EMBL" id="JACHMP010000001">
    <property type="protein sequence ID" value="MBB5820966.1"/>
    <property type="molecule type" value="Genomic_DNA"/>
</dbReference>
<dbReference type="AlphaFoldDB" id="A0A7W9II27"/>
<dbReference type="Pfam" id="PF13245">
    <property type="entry name" value="AAA_19"/>
    <property type="match status" value="1"/>
</dbReference>
<feature type="domain" description="AAA+ ATPase" evidence="1">
    <location>
        <begin position="235"/>
        <end position="385"/>
    </location>
</feature>
<keyword evidence="3" id="KW-1185">Reference proteome</keyword>
<organism evidence="2 3">
    <name type="scientific">Streptosporangium becharense</name>
    <dbReference type="NCBI Taxonomy" id="1816182"/>
    <lineage>
        <taxon>Bacteria</taxon>
        <taxon>Bacillati</taxon>
        <taxon>Actinomycetota</taxon>
        <taxon>Actinomycetes</taxon>
        <taxon>Streptosporangiales</taxon>
        <taxon>Streptosporangiaceae</taxon>
        <taxon>Streptosporangium</taxon>
    </lineage>
</organism>
<dbReference type="RefSeq" id="WP_221207986.1">
    <property type="nucleotide sequence ID" value="NZ_JACHMP010000001.1"/>
</dbReference>
<dbReference type="InterPro" id="IPR000212">
    <property type="entry name" value="DNA_helicase_UvrD/REP"/>
</dbReference>
<evidence type="ECO:0000313" key="2">
    <source>
        <dbReference type="EMBL" id="MBB5820966.1"/>
    </source>
</evidence>
<protein>
    <recommendedName>
        <fullName evidence="1">AAA+ ATPase domain-containing protein</fullName>
    </recommendedName>
</protein>
<dbReference type="GO" id="GO:0043138">
    <property type="term" value="F:3'-5' DNA helicase activity"/>
    <property type="evidence" value="ECO:0007669"/>
    <property type="project" value="TreeGrafter"/>
</dbReference>
<dbReference type="PANTHER" id="PTHR11070:SF2">
    <property type="entry name" value="ATP-DEPENDENT DNA HELICASE SRS2"/>
    <property type="match status" value="1"/>
</dbReference>
<proteinExistence type="predicted"/>
<accession>A0A7W9II27</accession>
<gene>
    <name evidence="2" type="ORF">F4562_004028</name>
</gene>
<dbReference type="Proteomes" id="UP000540685">
    <property type="component" value="Unassembled WGS sequence"/>
</dbReference>
<evidence type="ECO:0000259" key="1">
    <source>
        <dbReference type="SMART" id="SM00382"/>
    </source>
</evidence>
<dbReference type="GO" id="GO:0005829">
    <property type="term" value="C:cytosol"/>
    <property type="evidence" value="ECO:0007669"/>
    <property type="project" value="TreeGrafter"/>
</dbReference>
<sequence>MARMIPPVIDRGAPPGERRLFERLRSDPGTDGWIVLHSLHIAQHRRQVEGEADFVIIVPRLGVLCMEVKSHRTVSRDSSGTWHLGAQQPTSRSPFTQAAEAMHSLRAFLGRSRRDLTHIPFWSAVWFTDANATAVPSSPEWHHWQLLDRGDLIRHPVSRSLTSVLVQARRHLSATRPSFDAARNEPTEAQCEELATKLRPRFELAISPADVRRLRDDDRLTFLQEQYDALDLIESEPRVLFAGAAGTGKTFLALEAARRASLQGQSARVLCFNQLLGRWLADQLGNFPGVRAGTLHRAMLDLAQVKVPGDNPGADWWQEELPDLALEVLFERTDPVDVLIVDEAQDLCVPGYLDVLDLMVKGGLAAGRWLMFGDFQRQAIYGQGDGRIELTARGPSFFQPVLHHNCRNTPRIGQAAAQLTGLGNVYRKFRRPDDGIDVEYYKYGSPSEQETKLARALDALYKDHYPPEQIVVLSARTQGAAHISTSPALRQRLSPYSSAKAGQTGYSTIHAFKGLDAPAVIVTDVESAEGPGAEALLYVALSRGSDRLIVLAKDQAMRQMARNLGRGYA</sequence>
<dbReference type="Pfam" id="PF13538">
    <property type="entry name" value="UvrD_C_2"/>
    <property type="match status" value="1"/>
</dbReference>
<comment type="caution">
    <text evidence="2">The sequence shown here is derived from an EMBL/GenBank/DDBJ whole genome shotgun (WGS) entry which is preliminary data.</text>
</comment>
<dbReference type="GO" id="GO:0000725">
    <property type="term" value="P:recombinational repair"/>
    <property type="evidence" value="ECO:0007669"/>
    <property type="project" value="TreeGrafter"/>
</dbReference>
<dbReference type="PANTHER" id="PTHR11070">
    <property type="entry name" value="UVRD / RECB / PCRA DNA HELICASE FAMILY MEMBER"/>
    <property type="match status" value="1"/>
</dbReference>
<reference evidence="2 3" key="1">
    <citation type="submission" date="2020-08" db="EMBL/GenBank/DDBJ databases">
        <title>Sequencing the genomes of 1000 actinobacteria strains.</title>
        <authorList>
            <person name="Klenk H.-P."/>
        </authorList>
    </citation>
    <scope>NUCLEOTIDE SEQUENCE [LARGE SCALE GENOMIC DNA]</scope>
    <source>
        <strain evidence="2 3">DSM 46887</strain>
    </source>
</reference>
<dbReference type="InterPro" id="IPR027785">
    <property type="entry name" value="UvrD-like_helicase_C"/>
</dbReference>
<dbReference type="Pfam" id="PF08378">
    <property type="entry name" value="NERD"/>
    <property type="match status" value="1"/>
</dbReference>
<dbReference type="Gene3D" id="3.40.50.300">
    <property type="entry name" value="P-loop containing nucleotide triphosphate hydrolases"/>
    <property type="match status" value="2"/>
</dbReference>
<dbReference type="SMART" id="SM00382">
    <property type="entry name" value="AAA"/>
    <property type="match status" value="1"/>
</dbReference>
<name>A0A7W9II27_9ACTN</name>
<dbReference type="SUPFAM" id="SSF52540">
    <property type="entry name" value="P-loop containing nucleoside triphosphate hydrolases"/>
    <property type="match status" value="1"/>
</dbReference>
<dbReference type="GO" id="GO:0005524">
    <property type="term" value="F:ATP binding"/>
    <property type="evidence" value="ECO:0007669"/>
    <property type="project" value="InterPro"/>
</dbReference>
<dbReference type="InterPro" id="IPR003593">
    <property type="entry name" value="AAA+_ATPase"/>
</dbReference>
<dbReference type="InterPro" id="IPR027417">
    <property type="entry name" value="P-loop_NTPase"/>
</dbReference>